<organism evidence="4 5">
    <name type="scientific">Schistosoma japonicum</name>
    <name type="common">Blood fluke</name>
    <dbReference type="NCBI Taxonomy" id="6182"/>
    <lineage>
        <taxon>Eukaryota</taxon>
        <taxon>Metazoa</taxon>
        <taxon>Spiralia</taxon>
        <taxon>Lophotrochozoa</taxon>
        <taxon>Platyhelminthes</taxon>
        <taxon>Trematoda</taxon>
        <taxon>Digenea</taxon>
        <taxon>Strigeidida</taxon>
        <taxon>Schistosomatoidea</taxon>
        <taxon>Schistosomatidae</taxon>
        <taxon>Schistosoma</taxon>
    </lineage>
</organism>
<evidence type="ECO:0000256" key="1">
    <source>
        <dbReference type="ARBA" id="ARBA00005298"/>
    </source>
</evidence>
<dbReference type="SMART" id="SM01017">
    <property type="entry name" value="Arrestin_C"/>
    <property type="match status" value="1"/>
</dbReference>
<gene>
    <name evidence="4" type="ORF">EWB00_006989</name>
</gene>
<feature type="region of interest" description="Disordered" evidence="2">
    <location>
        <begin position="364"/>
        <end position="391"/>
    </location>
</feature>
<evidence type="ECO:0000313" key="4">
    <source>
        <dbReference type="EMBL" id="TNN08446.1"/>
    </source>
</evidence>
<dbReference type="GO" id="GO:0007165">
    <property type="term" value="P:signal transduction"/>
    <property type="evidence" value="ECO:0007669"/>
    <property type="project" value="InterPro"/>
</dbReference>
<name>A0A4Z2CW16_SCHJA</name>
<feature type="compositionally biased region" description="Low complexity" evidence="2">
    <location>
        <begin position="368"/>
        <end position="391"/>
    </location>
</feature>
<dbReference type="AlphaFoldDB" id="A0A4Z2CW16"/>
<feature type="domain" description="Arrestin C-terminal-like" evidence="3">
    <location>
        <begin position="253"/>
        <end position="364"/>
    </location>
</feature>
<dbReference type="InterPro" id="IPR011022">
    <property type="entry name" value="Arrestin_C-like"/>
</dbReference>
<proteinExistence type="inferred from homology"/>
<dbReference type="Proteomes" id="UP000311919">
    <property type="component" value="Unassembled WGS sequence"/>
</dbReference>
<dbReference type="OrthoDB" id="298939at2759"/>
<dbReference type="PANTHER" id="PTHR11792:SF17">
    <property type="entry name" value="KURTZ ARRESTIN"/>
    <property type="match status" value="1"/>
</dbReference>
<dbReference type="EMBL" id="SKCS01000408">
    <property type="protein sequence ID" value="TNN08446.1"/>
    <property type="molecule type" value="Genomic_DNA"/>
</dbReference>
<reference evidence="4 5" key="1">
    <citation type="submission" date="2019-03" db="EMBL/GenBank/DDBJ databases">
        <title>An improved genome assembly of the fluke Schistosoma japonicum.</title>
        <authorList>
            <person name="Hu W."/>
            <person name="Luo F."/>
            <person name="Yin M."/>
            <person name="Mo X."/>
            <person name="Sun C."/>
            <person name="Wu Q."/>
            <person name="Zhu B."/>
            <person name="Xiang M."/>
            <person name="Wang J."/>
            <person name="Wang Y."/>
            <person name="Zhang T."/>
            <person name="Xu B."/>
            <person name="Zheng H."/>
            <person name="Feng Z."/>
        </authorList>
    </citation>
    <scope>NUCLEOTIDE SEQUENCE [LARGE SCALE GENOMIC DNA]</scope>
    <source>
        <strain evidence="4">HuSjv2</strain>
        <tissue evidence="4">Worms</tissue>
    </source>
</reference>
<dbReference type="PRINTS" id="PR00309">
    <property type="entry name" value="ARRESTIN"/>
</dbReference>
<accession>A0A4Z2CW16</accession>
<evidence type="ECO:0000259" key="3">
    <source>
        <dbReference type="SMART" id="SM01017"/>
    </source>
</evidence>
<dbReference type="PANTHER" id="PTHR11792">
    <property type="entry name" value="ARRESTIN"/>
    <property type="match status" value="1"/>
</dbReference>
<feature type="region of interest" description="Disordered" evidence="2">
    <location>
        <begin position="403"/>
        <end position="425"/>
    </location>
</feature>
<dbReference type="InterPro" id="IPR014756">
    <property type="entry name" value="Ig_E-set"/>
</dbReference>
<dbReference type="Pfam" id="PF02752">
    <property type="entry name" value="Arrestin_C"/>
    <property type="match status" value="1"/>
</dbReference>
<dbReference type="GO" id="GO:0002031">
    <property type="term" value="P:G protein-coupled receptor internalization"/>
    <property type="evidence" value="ECO:0007669"/>
    <property type="project" value="TreeGrafter"/>
</dbReference>
<protein>
    <submittedName>
        <fullName evidence="4">Beta-arrestin-1 isoform 2</fullName>
    </submittedName>
</protein>
<sequence>MSKGSQGRCFDVLKKSTPDEKLSIFLDRRTFVDHFDYVDPIDGILTITQDVKNAEYVFLILTCSYRFGRDDLDVLGITFQKELIIYTKCLWPNHPFDNKQLTKSSIKWTKSFKKLKRLSKHKTQNINEQITCTEENDDPCGIFSETLKDIDFTPFQSKLLSKYGELAFPFRIILPTTSPSSVAIHPNEDDSRKLYGVSYALTAFAGENLESSQPFNSTVTIILRKYIAGPRLVHRPIYPVAESVRKTTNFMCQSGEVLVTASIDKPLYYHGESVSVSIVLDNQCNMSVRKLQISIIQVTKMLLFTKGTYRLVINEHFCRSSDYAIKANKELHGVVVAYFVRVRCWIGIGRCSVYVPFLLMQPEKESGTTKNNTDTTTNTTNNNNNSNDNSQLTTETVHADIVENQPIECRPTKNKPIEVPYEDQD</sequence>
<dbReference type="InterPro" id="IPR014752">
    <property type="entry name" value="Arrestin-like_C"/>
</dbReference>
<dbReference type="SUPFAM" id="SSF81296">
    <property type="entry name" value="E set domains"/>
    <property type="match status" value="3"/>
</dbReference>
<dbReference type="Gene3D" id="2.60.40.640">
    <property type="match status" value="2"/>
</dbReference>
<evidence type="ECO:0000256" key="2">
    <source>
        <dbReference type="SAM" id="MobiDB-lite"/>
    </source>
</evidence>
<dbReference type="GO" id="GO:0001664">
    <property type="term" value="F:G protein-coupled receptor binding"/>
    <property type="evidence" value="ECO:0007669"/>
    <property type="project" value="TreeGrafter"/>
</dbReference>
<dbReference type="InterPro" id="IPR000698">
    <property type="entry name" value="Arrestin"/>
</dbReference>
<dbReference type="Gene3D" id="2.60.40.840">
    <property type="match status" value="2"/>
</dbReference>
<comment type="similarity">
    <text evidence="1">Belongs to the arrestin family.</text>
</comment>
<keyword evidence="5" id="KW-1185">Reference proteome</keyword>
<dbReference type="GO" id="GO:0005737">
    <property type="term" value="C:cytoplasm"/>
    <property type="evidence" value="ECO:0007669"/>
    <property type="project" value="TreeGrafter"/>
</dbReference>
<comment type="caution">
    <text evidence="4">The sequence shown here is derived from an EMBL/GenBank/DDBJ whole genome shotgun (WGS) entry which is preliminary data.</text>
</comment>
<dbReference type="InterPro" id="IPR014753">
    <property type="entry name" value="Arrestin_N"/>
</dbReference>
<evidence type="ECO:0000313" key="5">
    <source>
        <dbReference type="Proteomes" id="UP000311919"/>
    </source>
</evidence>